<sequence length="75" mass="8492">MIQNENVSNSEPGSEDASFLTNSKLDKLNLHGHIDCHGSVARILNLHRGEQMNTHLTYWIIDFILPGISGYDLWL</sequence>
<protein>
    <submittedName>
        <fullName evidence="1">Uncharacterized protein</fullName>
    </submittedName>
</protein>
<organism evidence="1 2">
    <name type="scientific">Fasciola gigantica</name>
    <name type="common">Giant liver fluke</name>
    <dbReference type="NCBI Taxonomy" id="46835"/>
    <lineage>
        <taxon>Eukaryota</taxon>
        <taxon>Metazoa</taxon>
        <taxon>Spiralia</taxon>
        <taxon>Lophotrochozoa</taxon>
        <taxon>Platyhelminthes</taxon>
        <taxon>Trematoda</taxon>
        <taxon>Digenea</taxon>
        <taxon>Plagiorchiida</taxon>
        <taxon>Echinostomata</taxon>
        <taxon>Echinostomatoidea</taxon>
        <taxon>Fasciolidae</taxon>
        <taxon>Fasciola</taxon>
    </lineage>
</organism>
<comment type="caution">
    <text evidence="1">The sequence shown here is derived from an EMBL/GenBank/DDBJ whole genome shotgun (WGS) entry which is preliminary data.</text>
</comment>
<proteinExistence type="predicted"/>
<name>A0A504YHJ5_FASGI</name>
<gene>
    <name evidence="1" type="ORF">FGIG_05269</name>
</gene>
<dbReference type="AlphaFoldDB" id="A0A504YHJ5"/>
<accession>A0A504YHJ5</accession>
<evidence type="ECO:0000313" key="1">
    <source>
        <dbReference type="EMBL" id="TPP57377.1"/>
    </source>
</evidence>
<reference evidence="1 2" key="1">
    <citation type="submission" date="2019-04" db="EMBL/GenBank/DDBJ databases">
        <title>Annotation for the trematode Fasciola gigantica.</title>
        <authorList>
            <person name="Choi Y.-J."/>
        </authorList>
    </citation>
    <scope>NUCLEOTIDE SEQUENCE [LARGE SCALE GENOMIC DNA]</scope>
    <source>
        <strain evidence="1">Uganda_cow_1</strain>
    </source>
</reference>
<dbReference type="Proteomes" id="UP000316759">
    <property type="component" value="Unassembled WGS sequence"/>
</dbReference>
<dbReference type="EMBL" id="SUNJ01013287">
    <property type="protein sequence ID" value="TPP57377.1"/>
    <property type="molecule type" value="Genomic_DNA"/>
</dbReference>
<evidence type="ECO:0000313" key="2">
    <source>
        <dbReference type="Proteomes" id="UP000316759"/>
    </source>
</evidence>
<keyword evidence="2" id="KW-1185">Reference proteome</keyword>